<evidence type="ECO:0000256" key="16">
    <source>
        <dbReference type="ARBA" id="ARBA00023015"/>
    </source>
</evidence>
<feature type="non-terminal residue" evidence="24">
    <location>
        <position position="461"/>
    </location>
</feature>
<dbReference type="GO" id="GO:0005737">
    <property type="term" value="C:cytoplasm"/>
    <property type="evidence" value="ECO:0007669"/>
    <property type="project" value="UniProtKB-SubCell"/>
</dbReference>
<dbReference type="InterPro" id="IPR001611">
    <property type="entry name" value="Leu-rich_rpt"/>
</dbReference>
<feature type="compositionally biased region" description="Polar residues" evidence="22">
    <location>
        <begin position="183"/>
        <end position="201"/>
    </location>
</feature>
<keyword evidence="7" id="KW-0963">Cytoplasm</keyword>
<keyword evidence="11" id="KW-0677">Repeat</keyword>
<dbReference type="PROSITE" id="PS51450">
    <property type="entry name" value="LRR"/>
    <property type="match status" value="1"/>
</dbReference>
<dbReference type="SMART" id="SM00369">
    <property type="entry name" value="LRR_TYP"/>
    <property type="match status" value="2"/>
</dbReference>
<keyword evidence="10" id="KW-0479">Metal-binding</keyword>
<dbReference type="GO" id="GO:0046872">
    <property type="term" value="F:metal ion binding"/>
    <property type="evidence" value="ECO:0007669"/>
    <property type="project" value="UniProtKB-KW"/>
</dbReference>
<comment type="cofactor">
    <cofactor evidence="2">
        <name>Mg(2+)</name>
        <dbReference type="ChEBI" id="CHEBI:18420"/>
    </cofactor>
</comment>
<gene>
    <name evidence="24" type="primary">CCR4_2</name>
    <name evidence="24" type="ORF">IWQ62_006397</name>
</gene>
<evidence type="ECO:0000256" key="10">
    <source>
        <dbReference type="ARBA" id="ARBA00022723"/>
    </source>
</evidence>
<evidence type="ECO:0000256" key="8">
    <source>
        <dbReference type="ARBA" id="ARBA00022614"/>
    </source>
</evidence>
<evidence type="ECO:0000256" key="12">
    <source>
        <dbReference type="ARBA" id="ARBA00022801"/>
    </source>
</evidence>
<evidence type="ECO:0000259" key="23">
    <source>
        <dbReference type="Pfam" id="PF03372"/>
    </source>
</evidence>
<feature type="compositionally biased region" description="Low complexity" evidence="22">
    <location>
        <begin position="219"/>
        <end position="241"/>
    </location>
</feature>
<dbReference type="AlphaFoldDB" id="A0A9W8AKU8"/>
<comment type="caution">
    <text evidence="24">The sequence shown here is derived from an EMBL/GenBank/DDBJ whole genome shotgun (WGS) entry which is preliminary data.</text>
</comment>
<evidence type="ECO:0000256" key="18">
    <source>
        <dbReference type="ARBA" id="ARBA00023242"/>
    </source>
</evidence>
<dbReference type="InterPro" id="IPR032675">
    <property type="entry name" value="LRR_dom_sf"/>
</dbReference>
<keyword evidence="25" id="KW-1185">Reference proteome</keyword>
<feature type="region of interest" description="Disordered" evidence="22">
    <location>
        <begin position="183"/>
        <end position="241"/>
    </location>
</feature>
<evidence type="ECO:0000256" key="15">
    <source>
        <dbReference type="ARBA" id="ARBA00022884"/>
    </source>
</evidence>
<evidence type="ECO:0000256" key="1">
    <source>
        <dbReference type="ARBA" id="ARBA00001663"/>
    </source>
</evidence>
<keyword evidence="15" id="KW-0694">RNA-binding</keyword>
<dbReference type="InterPro" id="IPR003591">
    <property type="entry name" value="Leu-rich_rpt_typical-subtyp"/>
</dbReference>
<evidence type="ECO:0000256" key="9">
    <source>
        <dbReference type="ARBA" id="ARBA00022722"/>
    </source>
</evidence>
<evidence type="ECO:0000256" key="7">
    <source>
        <dbReference type="ARBA" id="ARBA00022490"/>
    </source>
</evidence>
<organism evidence="24 25">
    <name type="scientific">Dispira parvispora</name>
    <dbReference type="NCBI Taxonomy" id="1520584"/>
    <lineage>
        <taxon>Eukaryota</taxon>
        <taxon>Fungi</taxon>
        <taxon>Fungi incertae sedis</taxon>
        <taxon>Zoopagomycota</taxon>
        <taxon>Kickxellomycotina</taxon>
        <taxon>Dimargaritomycetes</taxon>
        <taxon>Dimargaritales</taxon>
        <taxon>Dimargaritaceae</taxon>
        <taxon>Dispira</taxon>
    </lineage>
</organism>
<evidence type="ECO:0000256" key="3">
    <source>
        <dbReference type="ARBA" id="ARBA00004123"/>
    </source>
</evidence>
<dbReference type="Pfam" id="PF03372">
    <property type="entry name" value="Exo_endo_phos"/>
    <property type="match status" value="1"/>
</dbReference>
<dbReference type="PANTHER" id="PTHR12121:SF100">
    <property type="entry name" value="POLY(A)-SPECIFIC RIBONUCLEASE"/>
    <property type="match status" value="1"/>
</dbReference>
<evidence type="ECO:0000256" key="19">
    <source>
        <dbReference type="ARBA" id="ARBA00030493"/>
    </source>
</evidence>
<dbReference type="SUPFAM" id="SSF56219">
    <property type="entry name" value="DNase I-like"/>
    <property type="match status" value="1"/>
</dbReference>
<evidence type="ECO:0000256" key="2">
    <source>
        <dbReference type="ARBA" id="ARBA00001946"/>
    </source>
</evidence>
<keyword evidence="9" id="KW-0540">Nuclease</keyword>
<evidence type="ECO:0000256" key="14">
    <source>
        <dbReference type="ARBA" id="ARBA00022842"/>
    </source>
</evidence>
<evidence type="ECO:0000256" key="17">
    <source>
        <dbReference type="ARBA" id="ARBA00023163"/>
    </source>
</evidence>
<evidence type="ECO:0000313" key="24">
    <source>
        <dbReference type="EMBL" id="KAJ1951685.1"/>
    </source>
</evidence>
<evidence type="ECO:0000256" key="13">
    <source>
        <dbReference type="ARBA" id="ARBA00022839"/>
    </source>
</evidence>
<evidence type="ECO:0000256" key="20">
    <source>
        <dbReference type="ARBA" id="ARBA00031469"/>
    </source>
</evidence>
<dbReference type="Pfam" id="PF12799">
    <property type="entry name" value="LRR_4"/>
    <property type="match status" value="1"/>
</dbReference>
<dbReference type="EC" id="3.1.13.4" evidence="6"/>
<dbReference type="EMBL" id="JANBPY010003456">
    <property type="protein sequence ID" value="KAJ1951685.1"/>
    <property type="molecule type" value="Genomic_DNA"/>
</dbReference>
<keyword evidence="12 24" id="KW-0378">Hydrolase</keyword>
<evidence type="ECO:0000256" key="5">
    <source>
        <dbReference type="ARBA" id="ARBA00010774"/>
    </source>
</evidence>
<dbReference type="InterPro" id="IPR050410">
    <property type="entry name" value="CCR4/nocturin_mRNA_transcr"/>
</dbReference>
<dbReference type="PANTHER" id="PTHR12121">
    <property type="entry name" value="CARBON CATABOLITE REPRESSOR PROTEIN 4"/>
    <property type="match status" value="1"/>
</dbReference>
<dbReference type="InterPro" id="IPR005135">
    <property type="entry name" value="Endo/exonuclease/phosphatase"/>
</dbReference>
<name>A0A9W8AKU8_9FUNG</name>
<dbReference type="GO" id="GO:0004535">
    <property type="term" value="F:poly(A)-specific ribonuclease activity"/>
    <property type="evidence" value="ECO:0007669"/>
    <property type="project" value="UniProtKB-EC"/>
</dbReference>
<accession>A0A9W8AKU8</accession>
<evidence type="ECO:0000256" key="4">
    <source>
        <dbReference type="ARBA" id="ARBA00004496"/>
    </source>
</evidence>
<proteinExistence type="inferred from homology"/>
<protein>
    <recommendedName>
        <fullName evidence="6">poly(A)-specific ribonuclease</fullName>
        <ecNumber evidence="6">3.1.13.4</ecNumber>
    </recommendedName>
    <alternativeName>
        <fullName evidence="19">Carbon catabolite repressor protein 4</fullName>
    </alternativeName>
    <alternativeName>
        <fullName evidence="20">Cytoplasmic deadenylase</fullName>
    </alternativeName>
    <alternativeName>
        <fullName evidence="21">Glucose-repressible alcohol dehydrogenase transcriptional effector</fullName>
    </alternativeName>
</protein>
<dbReference type="Proteomes" id="UP001150925">
    <property type="component" value="Unassembled WGS sequence"/>
</dbReference>
<dbReference type="GO" id="GO:0003723">
    <property type="term" value="F:RNA binding"/>
    <property type="evidence" value="ECO:0007669"/>
    <property type="project" value="UniProtKB-KW"/>
</dbReference>
<keyword evidence="14" id="KW-0460">Magnesium</keyword>
<keyword evidence="17" id="KW-0804">Transcription</keyword>
<dbReference type="InterPro" id="IPR036691">
    <property type="entry name" value="Endo/exonu/phosph_ase_sf"/>
</dbReference>
<dbReference type="GO" id="GO:0005634">
    <property type="term" value="C:nucleus"/>
    <property type="evidence" value="ECO:0007669"/>
    <property type="project" value="UniProtKB-SubCell"/>
</dbReference>
<evidence type="ECO:0000313" key="25">
    <source>
        <dbReference type="Proteomes" id="UP001150925"/>
    </source>
</evidence>
<dbReference type="OrthoDB" id="428734at2759"/>
<keyword evidence="13" id="KW-0269">Exonuclease</keyword>
<dbReference type="InterPro" id="IPR025875">
    <property type="entry name" value="Leu-rich_rpt_4"/>
</dbReference>
<dbReference type="SUPFAM" id="SSF52058">
    <property type="entry name" value="L domain-like"/>
    <property type="match status" value="1"/>
</dbReference>
<comment type="similarity">
    <text evidence="5">Belongs to the CCR4/nocturin family.</text>
</comment>
<reference evidence="24" key="1">
    <citation type="submission" date="2022-07" db="EMBL/GenBank/DDBJ databases">
        <title>Phylogenomic reconstructions and comparative analyses of Kickxellomycotina fungi.</title>
        <authorList>
            <person name="Reynolds N.K."/>
            <person name="Stajich J.E."/>
            <person name="Barry K."/>
            <person name="Grigoriev I.V."/>
            <person name="Crous P."/>
            <person name="Smith M.E."/>
        </authorList>
    </citation>
    <scope>NUCLEOTIDE SEQUENCE</scope>
    <source>
        <strain evidence="24">RSA 1196</strain>
    </source>
</reference>
<evidence type="ECO:0000256" key="11">
    <source>
        <dbReference type="ARBA" id="ARBA00022737"/>
    </source>
</evidence>
<keyword evidence="8" id="KW-0433">Leucine-rich repeat</keyword>
<evidence type="ECO:0000256" key="22">
    <source>
        <dbReference type="SAM" id="MobiDB-lite"/>
    </source>
</evidence>
<evidence type="ECO:0000256" key="21">
    <source>
        <dbReference type="ARBA" id="ARBA00033317"/>
    </source>
</evidence>
<feature type="domain" description="Endonuclease/exonuclease/phosphatase" evidence="23">
    <location>
        <begin position="404"/>
        <end position="455"/>
    </location>
</feature>
<keyword evidence="16" id="KW-0805">Transcription regulation</keyword>
<comment type="subcellular location">
    <subcellularLocation>
        <location evidence="4">Cytoplasm</location>
    </subcellularLocation>
    <subcellularLocation>
        <location evidence="3">Nucleus</location>
    </subcellularLocation>
</comment>
<dbReference type="Gene3D" id="3.60.10.10">
    <property type="entry name" value="Endonuclease/exonuclease/phosphatase"/>
    <property type="match status" value="1"/>
</dbReference>
<evidence type="ECO:0000256" key="6">
    <source>
        <dbReference type="ARBA" id="ARBA00012161"/>
    </source>
</evidence>
<comment type="catalytic activity">
    <reaction evidence="1">
        <text>Exonucleolytic cleavage of poly(A) to 5'-AMP.</text>
        <dbReference type="EC" id="3.1.13.4"/>
    </reaction>
</comment>
<sequence length="461" mass="49454">MYYGPNTGVPSPLNGPIAPGSPARVSSPGNSMASLPPMGYSVAHNASPLYSNTISRYPVQMNLSQKLQQPSQMVNMQQPMGMGPGSTSYNGLSATLLGMSNSGANNPGLNNAVGNGGPLMNGMGQVYNTNLSPTMHPLGTGPTALPPVASVPLSTSHQHLIAMHQKSRQTMTPHFHASTAFSASRSSMYSQPESTSTTCASATVGEGRTSTDDASPMISSTKAGSSAVTASGTTSASDSTGTVTVESTWTGIDLGGMGLHSVSTTLFRYSFLTKVYLNHNRLTYLPSSVRDLVNLEELDVSGNQLSTLPPELGMVTTLKKLLAFDNLIQSIPYELGTLFRLNVLGLEGNPLQDPLKTLLQKEGTQELIHYLRDNASPVAPPEPRPWVTLDKEAAQKGHEIVTVMSYNILSSRYATPQQYGYVPSWALDWDHRRDIILKEILERDADIVCLQELETSEFYDV</sequence>
<keyword evidence="18" id="KW-0539">Nucleus</keyword>
<dbReference type="Gene3D" id="3.80.10.10">
    <property type="entry name" value="Ribonuclease Inhibitor"/>
    <property type="match status" value="1"/>
</dbReference>
<feature type="region of interest" description="Disordered" evidence="22">
    <location>
        <begin position="1"/>
        <end position="30"/>
    </location>
</feature>